<dbReference type="PROSITE" id="PS50929">
    <property type="entry name" value="ABC_TM1F"/>
    <property type="match status" value="1"/>
</dbReference>
<dbReference type="FunFam" id="3.40.50.300:FF:000221">
    <property type="entry name" value="Multidrug ABC transporter ATP-binding protein"/>
    <property type="match status" value="1"/>
</dbReference>
<dbReference type="InterPro" id="IPR003593">
    <property type="entry name" value="AAA+_ATPase"/>
</dbReference>
<keyword evidence="3" id="KW-1003">Cell membrane</keyword>
<keyword evidence="9 11" id="KW-0472">Membrane</keyword>
<dbReference type="InterPro" id="IPR027417">
    <property type="entry name" value="P-loop_NTPase"/>
</dbReference>
<dbReference type="EMBL" id="QGDQ01000007">
    <property type="protein sequence ID" value="PWJ54346.1"/>
    <property type="molecule type" value="Genomic_DNA"/>
</dbReference>
<evidence type="ECO:0000313" key="14">
    <source>
        <dbReference type="EMBL" id="PWJ54346.1"/>
    </source>
</evidence>
<comment type="similarity">
    <text evidence="10">Belongs to the ABC transporter superfamily. Siderophore-Fe(3+) uptake transporter (SIUT) (TC 3.A.1.21) family.</text>
</comment>
<feature type="transmembrane region" description="Helical" evidence="11">
    <location>
        <begin position="156"/>
        <end position="173"/>
    </location>
</feature>
<feature type="transmembrane region" description="Helical" evidence="11">
    <location>
        <begin position="131"/>
        <end position="150"/>
    </location>
</feature>
<keyword evidence="8 11" id="KW-1133">Transmembrane helix</keyword>
<dbReference type="SUPFAM" id="SSF90123">
    <property type="entry name" value="ABC transporter transmembrane region"/>
    <property type="match status" value="1"/>
</dbReference>
<organism evidence="14 15">
    <name type="scientific">Quadrisphaera granulorum</name>
    <dbReference type="NCBI Taxonomy" id="317664"/>
    <lineage>
        <taxon>Bacteria</taxon>
        <taxon>Bacillati</taxon>
        <taxon>Actinomycetota</taxon>
        <taxon>Actinomycetes</taxon>
        <taxon>Kineosporiales</taxon>
        <taxon>Kineosporiaceae</taxon>
        <taxon>Quadrisphaera</taxon>
    </lineage>
</organism>
<dbReference type="GO" id="GO:0005524">
    <property type="term" value="F:ATP binding"/>
    <property type="evidence" value="ECO:0007669"/>
    <property type="project" value="UniProtKB-KW"/>
</dbReference>
<sequence length="580" mass="62143">MIRQLFGILDPVAARTLRRMLVGLVLSATLQGIGFVLLVPVFTALLGPSPAAAWPWIGAMVVVFVGYALAHADSQLAGYRLGSGLSRRIHHLLGDHVATLPLGWFTPARTGALSQLTGKSTFDVMGAPAHLLRPLVTAFVTPAVVAVSMLFFDWRLAVAALVSVPFIAVTFRWSSRRISRFDVELDAAATEAGSRVIEFAQMQPELRAFRRTTDGNRALDEALASQHRVSRALVRGSVLPFVAFVLVVQLAFTAVLVAGAFLALGGELGVPTLLALLVLAARFVEPLVVAADLGAAIRMARGALDRVEEVLRTPALPEPAVGAAPYDDSIEFVGVRFGYTPDSPVLHDVSLRVPAGTMTALVGASGSGKTTMTRLVARFFDVDAGSVRLGGVDVRDIPSPQLMARLSMVFQDVFLLEGTIEENIRLGRADASEDDVREAARLAGVTEIVERLPGGWQTQVGEGGTALSGGERQRISIARALLKDAPIVLLDEATASLDPENDAAFHAALVEVSTRRTLLVIAHRLDTIARADHIAFLDGGRIVELGTHEELLARDGHYARFWKERNAAAGWRLDTIRTPA</sequence>
<keyword evidence="5 11" id="KW-0812">Transmembrane</keyword>
<comment type="caution">
    <text evidence="14">The sequence shown here is derived from an EMBL/GenBank/DDBJ whole genome shotgun (WGS) entry which is preliminary data.</text>
</comment>
<dbReference type="PROSITE" id="PS00211">
    <property type="entry name" value="ABC_TRANSPORTER_1"/>
    <property type="match status" value="1"/>
</dbReference>
<dbReference type="SUPFAM" id="SSF52540">
    <property type="entry name" value="P-loop containing nucleoside triphosphate hydrolases"/>
    <property type="match status" value="1"/>
</dbReference>
<dbReference type="AlphaFoldDB" id="A0A316A8U6"/>
<dbReference type="InterPro" id="IPR003439">
    <property type="entry name" value="ABC_transporter-like_ATP-bd"/>
</dbReference>
<dbReference type="PANTHER" id="PTHR24221">
    <property type="entry name" value="ATP-BINDING CASSETTE SUB-FAMILY B"/>
    <property type="match status" value="1"/>
</dbReference>
<dbReference type="SMART" id="SM00382">
    <property type="entry name" value="AAA"/>
    <property type="match status" value="1"/>
</dbReference>
<dbReference type="GO" id="GO:0016887">
    <property type="term" value="F:ATP hydrolysis activity"/>
    <property type="evidence" value="ECO:0007669"/>
    <property type="project" value="InterPro"/>
</dbReference>
<proteinExistence type="inferred from homology"/>
<dbReference type="RefSeq" id="WP_109773678.1">
    <property type="nucleotide sequence ID" value="NZ_QGDQ01000007.1"/>
</dbReference>
<dbReference type="InterPro" id="IPR039421">
    <property type="entry name" value="Type_1_exporter"/>
</dbReference>
<evidence type="ECO:0000256" key="9">
    <source>
        <dbReference type="ARBA" id="ARBA00023136"/>
    </source>
</evidence>
<feature type="domain" description="ABC transporter" evidence="12">
    <location>
        <begin position="330"/>
        <end position="564"/>
    </location>
</feature>
<evidence type="ECO:0000256" key="8">
    <source>
        <dbReference type="ARBA" id="ARBA00022989"/>
    </source>
</evidence>
<dbReference type="Gene3D" id="1.20.1560.10">
    <property type="entry name" value="ABC transporter type 1, transmembrane domain"/>
    <property type="match status" value="1"/>
</dbReference>
<dbReference type="GO" id="GO:0034040">
    <property type="term" value="F:ATPase-coupled lipid transmembrane transporter activity"/>
    <property type="evidence" value="ECO:0007669"/>
    <property type="project" value="TreeGrafter"/>
</dbReference>
<keyword evidence="6" id="KW-0547">Nucleotide-binding</keyword>
<evidence type="ECO:0000256" key="4">
    <source>
        <dbReference type="ARBA" id="ARBA00022519"/>
    </source>
</evidence>
<evidence type="ECO:0000259" key="12">
    <source>
        <dbReference type="PROSITE" id="PS50893"/>
    </source>
</evidence>
<dbReference type="InterPro" id="IPR036640">
    <property type="entry name" value="ABC1_TM_sf"/>
</dbReference>
<accession>A0A316A8U6</accession>
<keyword evidence="4" id="KW-0997">Cell inner membrane</keyword>
<dbReference type="OrthoDB" id="9806127at2"/>
<dbReference type="GO" id="GO:0140359">
    <property type="term" value="F:ABC-type transporter activity"/>
    <property type="evidence" value="ECO:0007669"/>
    <property type="project" value="InterPro"/>
</dbReference>
<dbReference type="Proteomes" id="UP000245469">
    <property type="component" value="Unassembled WGS sequence"/>
</dbReference>
<dbReference type="PANTHER" id="PTHR24221:SF654">
    <property type="entry name" value="ATP-BINDING CASSETTE SUB-FAMILY B MEMBER 6"/>
    <property type="match status" value="1"/>
</dbReference>
<keyword evidence="7 14" id="KW-0067">ATP-binding</keyword>
<dbReference type="InterPro" id="IPR017871">
    <property type="entry name" value="ABC_transporter-like_CS"/>
</dbReference>
<feature type="domain" description="ABC transmembrane type-1" evidence="13">
    <location>
        <begin position="20"/>
        <end position="299"/>
    </location>
</feature>
<keyword evidence="2" id="KW-0813">Transport</keyword>
<gene>
    <name evidence="14" type="ORF">BXY45_10742</name>
</gene>
<evidence type="ECO:0000259" key="13">
    <source>
        <dbReference type="PROSITE" id="PS50929"/>
    </source>
</evidence>
<reference evidence="14 15" key="1">
    <citation type="submission" date="2018-03" db="EMBL/GenBank/DDBJ databases">
        <title>Genomic Encyclopedia of Archaeal and Bacterial Type Strains, Phase II (KMG-II): from individual species to whole genera.</title>
        <authorList>
            <person name="Goeker M."/>
        </authorList>
    </citation>
    <scope>NUCLEOTIDE SEQUENCE [LARGE SCALE GENOMIC DNA]</scope>
    <source>
        <strain evidence="14 15">DSM 44889</strain>
    </source>
</reference>
<protein>
    <submittedName>
        <fullName evidence="14">ATP-binding cassette subfamily B protein</fullName>
    </submittedName>
</protein>
<dbReference type="Gene3D" id="3.40.50.300">
    <property type="entry name" value="P-loop containing nucleotide triphosphate hydrolases"/>
    <property type="match status" value="1"/>
</dbReference>
<dbReference type="GO" id="GO:0005886">
    <property type="term" value="C:plasma membrane"/>
    <property type="evidence" value="ECO:0007669"/>
    <property type="project" value="UniProtKB-SubCell"/>
</dbReference>
<dbReference type="Pfam" id="PF00664">
    <property type="entry name" value="ABC_membrane"/>
    <property type="match status" value="1"/>
</dbReference>
<dbReference type="PROSITE" id="PS50893">
    <property type="entry name" value="ABC_TRANSPORTER_2"/>
    <property type="match status" value="1"/>
</dbReference>
<feature type="transmembrane region" description="Helical" evidence="11">
    <location>
        <begin position="21"/>
        <end position="46"/>
    </location>
</feature>
<evidence type="ECO:0000256" key="5">
    <source>
        <dbReference type="ARBA" id="ARBA00022692"/>
    </source>
</evidence>
<evidence type="ECO:0000256" key="1">
    <source>
        <dbReference type="ARBA" id="ARBA00004429"/>
    </source>
</evidence>
<keyword evidence="15" id="KW-1185">Reference proteome</keyword>
<evidence type="ECO:0000256" key="6">
    <source>
        <dbReference type="ARBA" id="ARBA00022741"/>
    </source>
</evidence>
<name>A0A316A8U6_9ACTN</name>
<evidence type="ECO:0000256" key="2">
    <source>
        <dbReference type="ARBA" id="ARBA00022448"/>
    </source>
</evidence>
<evidence type="ECO:0000256" key="3">
    <source>
        <dbReference type="ARBA" id="ARBA00022475"/>
    </source>
</evidence>
<dbReference type="InterPro" id="IPR011527">
    <property type="entry name" value="ABC1_TM_dom"/>
</dbReference>
<evidence type="ECO:0000256" key="10">
    <source>
        <dbReference type="ARBA" id="ARBA00023455"/>
    </source>
</evidence>
<evidence type="ECO:0000256" key="7">
    <source>
        <dbReference type="ARBA" id="ARBA00022840"/>
    </source>
</evidence>
<feature type="transmembrane region" description="Helical" evidence="11">
    <location>
        <begin position="52"/>
        <end position="70"/>
    </location>
</feature>
<evidence type="ECO:0000256" key="11">
    <source>
        <dbReference type="SAM" id="Phobius"/>
    </source>
</evidence>
<evidence type="ECO:0000313" key="15">
    <source>
        <dbReference type="Proteomes" id="UP000245469"/>
    </source>
</evidence>
<feature type="transmembrane region" description="Helical" evidence="11">
    <location>
        <begin position="238"/>
        <end position="264"/>
    </location>
</feature>
<comment type="subcellular location">
    <subcellularLocation>
        <location evidence="1">Cell inner membrane</location>
        <topology evidence="1">Multi-pass membrane protein</topology>
    </subcellularLocation>
</comment>
<dbReference type="Pfam" id="PF00005">
    <property type="entry name" value="ABC_tran"/>
    <property type="match status" value="1"/>
</dbReference>